<reference evidence="2 3" key="1">
    <citation type="submission" date="2015-04" db="EMBL/GenBank/DDBJ databases">
        <title>Complete genome sequence of Schizopora paradoxa KUC8140, a cosmopolitan wood degrader in East Asia.</title>
        <authorList>
            <consortium name="DOE Joint Genome Institute"/>
            <person name="Min B."/>
            <person name="Park H."/>
            <person name="Jang Y."/>
            <person name="Kim J.-J."/>
            <person name="Kim K.H."/>
            <person name="Pangilinan J."/>
            <person name="Lipzen A."/>
            <person name="Riley R."/>
            <person name="Grigoriev I.V."/>
            <person name="Spatafora J.W."/>
            <person name="Choi I.-G."/>
        </authorList>
    </citation>
    <scope>NUCLEOTIDE SEQUENCE [LARGE SCALE GENOMIC DNA]</scope>
    <source>
        <strain evidence="2 3">KUC8140</strain>
    </source>
</reference>
<dbReference type="EMBL" id="KQ086083">
    <property type="protein sequence ID" value="KLO08650.1"/>
    <property type="molecule type" value="Genomic_DNA"/>
</dbReference>
<evidence type="ECO:0000313" key="3">
    <source>
        <dbReference type="Proteomes" id="UP000053477"/>
    </source>
</evidence>
<feature type="compositionally biased region" description="Low complexity" evidence="1">
    <location>
        <begin position="35"/>
        <end position="47"/>
    </location>
</feature>
<name>A0A0H2R9W7_9AGAM</name>
<protein>
    <submittedName>
        <fullName evidence="2">Uncharacterized protein</fullName>
    </submittedName>
</protein>
<dbReference type="AlphaFoldDB" id="A0A0H2R9W7"/>
<feature type="region of interest" description="Disordered" evidence="1">
    <location>
        <begin position="35"/>
        <end position="78"/>
    </location>
</feature>
<sequence length="78" mass="8048">MPANYNAGVFESCLGDDDLPMGVYGTSTWYQGVNPTPSAHPAASSSSCHTVPTVSVSPAKKRRDGMLTVHAGEPTAAP</sequence>
<gene>
    <name evidence="2" type="ORF">SCHPADRAFT_858842</name>
</gene>
<accession>A0A0H2R9W7</accession>
<dbReference type="STRING" id="27342.A0A0H2R9W7"/>
<keyword evidence="3" id="KW-1185">Reference proteome</keyword>
<organism evidence="2 3">
    <name type="scientific">Schizopora paradoxa</name>
    <dbReference type="NCBI Taxonomy" id="27342"/>
    <lineage>
        <taxon>Eukaryota</taxon>
        <taxon>Fungi</taxon>
        <taxon>Dikarya</taxon>
        <taxon>Basidiomycota</taxon>
        <taxon>Agaricomycotina</taxon>
        <taxon>Agaricomycetes</taxon>
        <taxon>Hymenochaetales</taxon>
        <taxon>Schizoporaceae</taxon>
        <taxon>Schizopora</taxon>
    </lineage>
</organism>
<evidence type="ECO:0000256" key="1">
    <source>
        <dbReference type="SAM" id="MobiDB-lite"/>
    </source>
</evidence>
<dbReference type="OrthoDB" id="3041344at2759"/>
<dbReference type="Proteomes" id="UP000053477">
    <property type="component" value="Unassembled WGS sequence"/>
</dbReference>
<dbReference type="InParanoid" id="A0A0H2R9W7"/>
<evidence type="ECO:0000313" key="2">
    <source>
        <dbReference type="EMBL" id="KLO08650.1"/>
    </source>
</evidence>
<proteinExistence type="predicted"/>